<keyword evidence="1" id="KW-0732">Signal</keyword>
<dbReference type="EMBL" id="GBXM01092406">
    <property type="protein sequence ID" value="JAH16171.1"/>
    <property type="molecule type" value="Transcribed_RNA"/>
</dbReference>
<accession>A0A0E9QH06</accession>
<protein>
    <submittedName>
        <fullName evidence="2">Uncharacterized protein</fullName>
    </submittedName>
</protein>
<reference evidence="2" key="2">
    <citation type="journal article" date="2015" name="Fish Shellfish Immunol.">
        <title>Early steps in the European eel (Anguilla anguilla)-Vibrio vulnificus interaction in the gills: Role of the RtxA13 toxin.</title>
        <authorList>
            <person name="Callol A."/>
            <person name="Pajuelo D."/>
            <person name="Ebbesson L."/>
            <person name="Teles M."/>
            <person name="MacKenzie S."/>
            <person name="Amaro C."/>
        </authorList>
    </citation>
    <scope>NUCLEOTIDE SEQUENCE</scope>
</reference>
<evidence type="ECO:0000313" key="2">
    <source>
        <dbReference type="EMBL" id="JAH16171.1"/>
    </source>
</evidence>
<dbReference type="AlphaFoldDB" id="A0A0E9QH06"/>
<evidence type="ECO:0000256" key="1">
    <source>
        <dbReference type="SAM" id="SignalP"/>
    </source>
</evidence>
<sequence>MAEMNCSLLSCNTLLVSCSLFCPLLESRCSGSSIFFVPSRW</sequence>
<feature type="chain" id="PRO_5002431842" evidence="1">
    <location>
        <begin position="19"/>
        <end position="41"/>
    </location>
</feature>
<proteinExistence type="predicted"/>
<reference evidence="2" key="1">
    <citation type="submission" date="2014-11" db="EMBL/GenBank/DDBJ databases">
        <authorList>
            <person name="Amaro Gonzalez C."/>
        </authorList>
    </citation>
    <scope>NUCLEOTIDE SEQUENCE</scope>
</reference>
<feature type="signal peptide" evidence="1">
    <location>
        <begin position="1"/>
        <end position="18"/>
    </location>
</feature>
<organism evidence="2">
    <name type="scientific">Anguilla anguilla</name>
    <name type="common">European freshwater eel</name>
    <name type="synonym">Muraena anguilla</name>
    <dbReference type="NCBI Taxonomy" id="7936"/>
    <lineage>
        <taxon>Eukaryota</taxon>
        <taxon>Metazoa</taxon>
        <taxon>Chordata</taxon>
        <taxon>Craniata</taxon>
        <taxon>Vertebrata</taxon>
        <taxon>Euteleostomi</taxon>
        <taxon>Actinopterygii</taxon>
        <taxon>Neopterygii</taxon>
        <taxon>Teleostei</taxon>
        <taxon>Anguilliformes</taxon>
        <taxon>Anguillidae</taxon>
        <taxon>Anguilla</taxon>
    </lineage>
</organism>
<name>A0A0E9QH06_ANGAN</name>